<evidence type="ECO:0000313" key="8">
    <source>
        <dbReference type="Proteomes" id="UP001303160"/>
    </source>
</evidence>
<dbReference type="EMBL" id="MU863939">
    <property type="protein sequence ID" value="KAK4198867.1"/>
    <property type="molecule type" value="Genomic_DNA"/>
</dbReference>
<name>A0AAN6XJE6_9PEZI</name>
<dbReference type="SUPFAM" id="SSF51905">
    <property type="entry name" value="FAD/NAD(P)-binding domain"/>
    <property type="match status" value="1"/>
</dbReference>
<proteinExistence type="inferred from homology"/>
<evidence type="ECO:0000256" key="5">
    <source>
        <dbReference type="ARBA" id="ARBA00023002"/>
    </source>
</evidence>
<comment type="similarity">
    <text evidence="2">Belongs to the paxM FAD-dependent monooxygenase family.</text>
</comment>
<comment type="cofactor">
    <cofactor evidence="1">
        <name>FAD</name>
        <dbReference type="ChEBI" id="CHEBI:57692"/>
    </cofactor>
</comment>
<reference evidence="7" key="2">
    <citation type="submission" date="2023-05" db="EMBL/GenBank/DDBJ databases">
        <authorList>
            <consortium name="Lawrence Berkeley National Laboratory"/>
            <person name="Steindorff A."/>
            <person name="Hensen N."/>
            <person name="Bonometti L."/>
            <person name="Westerberg I."/>
            <person name="Brannstrom I.O."/>
            <person name="Guillou S."/>
            <person name="Cros-Aarteil S."/>
            <person name="Calhoun S."/>
            <person name="Haridas S."/>
            <person name="Kuo A."/>
            <person name="Mondo S."/>
            <person name="Pangilinan J."/>
            <person name="Riley R."/>
            <person name="Labutti K."/>
            <person name="Andreopoulos B."/>
            <person name="Lipzen A."/>
            <person name="Chen C."/>
            <person name="Yanf M."/>
            <person name="Daum C."/>
            <person name="Ng V."/>
            <person name="Clum A."/>
            <person name="Ohm R."/>
            <person name="Martin F."/>
            <person name="Silar P."/>
            <person name="Natvig D."/>
            <person name="Lalanne C."/>
            <person name="Gautier V."/>
            <person name="Ament-Velasquez S.L."/>
            <person name="Kruys A."/>
            <person name="Hutchinson M.I."/>
            <person name="Powell A.J."/>
            <person name="Barry K."/>
            <person name="Miller A.N."/>
            <person name="Grigoriev I.V."/>
            <person name="Debuchy R."/>
            <person name="Gladieux P."/>
            <person name="Thoren M.H."/>
            <person name="Johannesson H."/>
        </authorList>
    </citation>
    <scope>NUCLEOTIDE SEQUENCE</scope>
    <source>
        <strain evidence="7">CBS 315.58</strain>
    </source>
</reference>
<organism evidence="7 8">
    <name type="scientific">Triangularia verruculosa</name>
    <dbReference type="NCBI Taxonomy" id="2587418"/>
    <lineage>
        <taxon>Eukaryota</taxon>
        <taxon>Fungi</taxon>
        <taxon>Dikarya</taxon>
        <taxon>Ascomycota</taxon>
        <taxon>Pezizomycotina</taxon>
        <taxon>Sordariomycetes</taxon>
        <taxon>Sordariomycetidae</taxon>
        <taxon>Sordariales</taxon>
        <taxon>Podosporaceae</taxon>
        <taxon>Triangularia</taxon>
    </lineage>
</organism>
<dbReference type="GO" id="GO:0071949">
    <property type="term" value="F:FAD binding"/>
    <property type="evidence" value="ECO:0007669"/>
    <property type="project" value="InterPro"/>
</dbReference>
<dbReference type="AlphaFoldDB" id="A0AAN6XJE6"/>
<gene>
    <name evidence="7" type="ORF">QBC40DRAFT_255574</name>
</gene>
<keyword evidence="5" id="KW-0560">Oxidoreductase</keyword>
<keyword evidence="3" id="KW-0285">Flavoprotein</keyword>
<dbReference type="PANTHER" id="PTHR47356:SF2">
    <property type="entry name" value="FAD-BINDING DOMAIN-CONTAINING PROTEIN-RELATED"/>
    <property type="match status" value="1"/>
</dbReference>
<dbReference type="Proteomes" id="UP001303160">
    <property type="component" value="Unassembled WGS sequence"/>
</dbReference>
<keyword evidence="8" id="KW-1185">Reference proteome</keyword>
<reference evidence="7" key="1">
    <citation type="journal article" date="2023" name="Mol. Phylogenet. Evol.">
        <title>Genome-scale phylogeny and comparative genomics of the fungal order Sordariales.</title>
        <authorList>
            <person name="Hensen N."/>
            <person name="Bonometti L."/>
            <person name="Westerberg I."/>
            <person name="Brannstrom I.O."/>
            <person name="Guillou S."/>
            <person name="Cros-Aarteil S."/>
            <person name="Calhoun S."/>
            <person name="Haridas S."/>
            <person name="Kuo A."/>
            <person name="Mondo S."/>
            <person name="Pangilinan J."/>
            <person name="Riley R."/>
            <person name="LaButti K."/>
            <person name="Andreopoulos B."/>
            <person name="Lipzen A."/>
            <person name="Chen C."/>
            <person name="Yan M."/>
            <person name="Daum C."/>
            <person name="Ng V."/>
            <person name="Clum A."/>
            <person name="Steindorff A."/>
            <person name="Ohm R.A."/>
            <person name="Martin F."/>
            <person name="Silar P."/>
            <person name="Natvig D.O."/>
            <person name="Lalanne C."/>
            <person name="Gautier V."/>
            <person name="Ament-Velasquez S.L."/>
            <person name="Kruys A."/>
            <person name="Hutchinson M.I."/>
            <person name="Powell A.J."/>
            <person name="Barry K."/>
            <person name="Miller A.N."/>
            <person name="Grigoriev I.V."/>
            <person name="Debuchy R."/>
            <person name="Gladieux P."/>
            <person name="Hiltunen Thoren M."/>
            <person name="Johannesson H."/>
        </authorList>
    </citation>
    <scope>NUCLEOTIDE SEQUENCE</scope>
    <source>
        <strain evidence="7">CBS 315.58</strain>
    </source>
</reference>
<protein>
    <recommendedName>
        <fullName evidence="6">FAD-binding domain-containing protein</fullName>
    </recommendedName>
</protein>
<dbReference type="Gene3D" id="3.50.50.60">
    <property type="entry name" value="FAD/NAD(P)-binding domain"/>
    <property type="match status" value="1"/>
</dbReference>
<evidence type="ECO:0000256" key="4">
    <source>
        <dbReference type="ARBA" id="ARBA00022827"/>
    </source>
</evidence>
<evidence type="ECO:0000313" key="7">
    <source>
        <dbReference type="EMBL" id="KAK4198867.1"/>
    </source>
</evidence>
<dbReference type="PANTHER" id="PTHR47356">
    <property type="entry name" value="FAD-DEPENDENT MONOOXYGENASE ASQG-RELATED"/>
    <property type="match status" value="1"/>
</dbReference>
<accession>A0AAN6XJE6</accession>
<comment type="caution">
    <text evidence="7">The sequence shown here is derived from an EMBL/GenBank/DDBJ whole genome shotgun (WGS) entry which is preliminary data.</text>
</comment>
<dbReference type="InterPro" id="IPR036188">
    <property type="entry name" value="FAD/NAD-bd_sf"/>
</dbReference>
<sequence>MIPLVIGADGVHSKTRRIMNTLSSAPEPGALPSDTPSKVVTTGCANKVGLTQPQKGAVKNRNWKRIGLVGDACDKITPNVGLGYSNGVMDVIVLGNLLEKLNESGEEAIEEAVVKLFKEYQEERREITAKMDQPRAGLDKMYGAKVMRPLMAKQQVLEWLEEENGIDGSIPWAHKGLVVTKA</sequence>
<evidence type="ECO:0000256" key="2">
    <source>
        <dbReference type="ARBA" id="ARBA00007992"/>
    </source>
</evidence>
<dbReference type="InterPro" id="IPR050562">
    <property type="entry name" value="FAD_mOase_fung"/>
</dbReference>
<evidence type="ECO:0000259" key="6">
    <source>
        <dbReference type="Pfam" id="PF01494"/>
    </source>
</evidence>
<keyword evidence="4" id="KW-0274">FAD</keyword>
<dbReference type="Pfam" id="PF01494">
    <property type="entry name" value="FAD_binding_3"/>
    <property type="match status" value="1"/>
</dbReference>
<evidence type="ECO:0000256" key="1">
    <source>
        <dbReference type="ARBA" id="ARBA00001974"/>
    </source>
</evidence>
<feature type="domain" description="FAD-binding" evidence="6">
    <location>
        <begin position="65"/>
        <end position="131"/>
    </location>
</feature>
<dbReference type="InterPro" id="IPR002938">
    <property type="entry name" value="FAD-bd"/>
</dbReference>
<evidence type="ECO:0000256" key="3">
    <source>
        <dbReference type="ARBA" id="ARBA00022630"/>
    </source>
</evidence>
<dbReference type="GO" id="GO:0004497">
    <property type="term" value="F:monooxygenase activity"/>
    <property type="evidence" value="ECO:0007669"/>
    <property type="project" value="InterPro"/>
</dbReference>